<comment type="caution">
    <text evidence="1">The sequence shown here is derived from an EMBL/GenBank/DDBJ whole genome shotgun (WGS) entry which is preliminary data.</text>
</comment>
<dbReference type="EMBL" id="QXEV01000003">
    <property type="protein sequence ID" value="RIA78138.1"/>
    <property type="molecule type" value="Genomic_DNA"/>
</dbReference>
<name>A0A397RWL3_9MOLU</name>
<accession>A0A397RWL3</accession>
<dbReference type="Pfam" id="PF04463">
    <property type="entry name" value="2-thiour_desulf"/>
    <property type="match status" value="1"/>
</dbReference>
<evidence type="ECO:0000313" key="1">
    <source>
        <dbReference type="EMBL" id="RIA78138.1"/>
    </source>
</evidence>
<dbReference type="Proteomes" id="UP000266506">
    <property type="component" value="Unassembled WGS sequence"/>
</dbReference>
<dbReference type="OrthoDB" id="9797779at2"/>
<proteinExistence type="predicted"/>
<organism evidence="1 2">
    <name type="scientific">Anaeroplasma bactoclasticum</name>
    <dbReference type="NCBI Taxonomy" id="2088"/>
    <lineage>
        <taxon>Bacteria</taxon>
        <taxon>Bacillati</taxon>
        <taxon>Mycoplasmatota</taxon>
        <taxon>Mollicutes</taxon>
        <taxon>Anaeroplasmatales</taxon>
        <taxon>Anaeroplasmataceae</taxon>
        <taxon>Anaeroplasma</taxon>
    </lineage>
</organism>
<protein>
    <submittedName>
        <fullName evidence="1">Uncharacterized protein YbbK (DUF523 family)</fullName>
    </submittedName>
</protein>
<dbReference type="InterPro" id="IPR007553">
    <property type="entry name" value="2-thiour_desulf"/>
</dbReference>
<reference evidence="1 2" key="1">
    <citation type="submission" date="2018-08" db="EMBL/GenBank/DDBJ databases">
        <title>Genomic Encyclopedia of Archaeal and Bacterial Type Strains, Phase II (KMG-II): from individual species to whole genera.</title>
        <authorList>
            <person name="Goeker M."/>
        </authorList>
    </citation>
    <scope>NUCLEOTIDE SEQUENCE [LARGE SCALE GENOMIC DNA]</scope>
    <source>
        <strain evidence="1 2">ATCC 27112</strain>
    </source>
</reference>
<dbReference type="AlphaFoldDB" id="A0A397RWL3"/>
<dbReference type="PANTHER" id="PTHR30087">
    <property type="entry name" value="INNER MEMBRANE PROTEIN"/>
    <property type="match status" value="1"/>
</dbReference>
<evidence type="ECO:0000313" key="2">
    <source>
        <dbReference type="Proteomes" id="UP000266506"/>
    </source>
</evidence>
<dbReference type="RefSeq" id="WP_119015617.1">
    <property type="nucleotide sequence ID" value="NZ_QXEV01000003.1"/>
</dbReference>
<dbReference type="InParanoid" id="A0A397RWL3"/>
<dbReference type="FunCoup" id="A0A397RWL3">
    <property type="interactions" value="22"/>
</dbReference>
<sequence length="143" mass="15882">MEKILVSGCLAGFNTKYNGKNNYNSLIEELKEKYELIYICPEVDGGLSIPRDPSERVLDKVISINGKDVTKEYSLGAKIALDKALKNNIKIAILKDGSPSCGSTYIYDGTFSHKKINKQGVTAELLIKHGIKVYTEEEIIKLL</sequence>
<keyword evidence="2" id="KW-1185">Reference proteome</keyword>
<dbReference type="PANTHER" id="PTHR30087:SF1">
    <property type="entry name" value="HYPOTHETICAL CYTOSOLIC PROTEIN"/>
    <property type="match status" value="1"/>
</dbReference>
<gene>
    <name evidence="1" type="ORF">EI71_00450</name>
</gene>